<evidence type="ECO:0000256" key="8">
    <source>
        <dbReference type="SAM" id="MobiDB-lite"/>
    </source>
</evidence>
<evidence type="ECO:0000256" key="2">
    <source>
        <dbReference type="ARBA" id="ARBA00007203"/>
    </source>
</evidence>
<dbReference type="GO" id="GO:0030628">
    <property type="term" value="F:pre-mRNA 3'-splice site binding"/>
    <property type="evidence" value="ECO:0007669"/>
    <property type="project" value="UniProtKB-UniRule"/>
</dbReference>
<comment type="caution">
    <text evidence="10">The sequence shown here is derived from an EMBL/GenBank/DDBJ whole genome shotgun (WGS) entry which is preliminary data.</text>
</comment>
<dbReference type="AlphaFoldDB" id="A0A5J9T909"/>
<organism evidence="10 11">
    <name type="scientific">Eragrostis curvula</name>
    <name type="common">weeping love grass</name>
    <dbReference type="NCBI Taxonomy" id="38414"/>
    <lineage>
        <taxon>Eukaryota</taxon>
        <taxon>Viridiplantae</taxon>
        <taxon>Streptophyta</taxon>
        <taxon>Embryophyta</taxon>
        <taxon>Tracheophyta</taxon>
        <taxon>Spermatophyta</taxon>
        <taxon>Magnoliopsida</taxon>
        <taxon>Liliopsida</taxon>
        <taxon>Poales</taxon>
        <taxon>Poaceae</taxon>
        <taxon>PACMAD clade</taxon>
        <taxon>Chloridoideae</taxon>
        <taxon>Eragrostideae</taxon>
        <taxon>Eragrostidinae</taxon>
        <taxon>Eragrostis</taxon>
    </lineage>
</organism>
<proteinExistence type="inferred from homology"/>
<protein>
    <recommendedName>
        <fullName evidence="7">Pre-mRNA-splicing factor SLU7</fullName>
    </recommendedName>
</protein>
<comment type="similarity">
    <text evidence="2 7">Belongs to the SLU7 family.</text>
</comment>
<keyword evidence="5 7" id="KW-0508">mRNA splicing</keyword>
<feature type="region of interest" description="Disordered" evidence="8">
    <location>
        <begin position="178"/>
        <end position="197"/>
    </location>
</feature>
<evidence type="ECO:0000313" key="11">
    <source>
        <dbReference type="Proteomes" id="UP000324897"/>
    </source>
</evidence>
<name>A0A5J9T909_9POAL</name>
<evidence type="ECO:0000256" key="1">
    <source>
        <dbReference type="ARBA" id="ARBA00004123"/>
    </source>
</evidence>
<keyword evidence="3 7" id="KW-0507">mRNA processing</keyword>
<dbReference type="Proteomes" id="UP000324897">
    <property type="component" value="Chromosome 3"/>
</dbReference>
<dbReference type="OrthoDB" id="249612at2759"/>
<feature type="compositionally biased region" description="Acidic residues" evidence="8">
    <location>
        <begin position="187"/>
        <end position="197"/>
    </location>
</feature>
<keyword evidence="4 7" id="KW-0747">Spliceosome</keyword>
<dbReference type="InterPro" id="IPR039974">
    <property type="entry name" value="Splicing_factor_SLU7"/>
</dbReference>
<sequence>MATASVSFKSREDHRKQLELDEARKAGLAPAEVDEDGKEINPHIPQYMSSAPWYLNSQKPSLKHQRKWKSDPNYTKSWYDRGTKVFQAKKYRKGACENCGAITHDKKSCMERPRVVGAKWTNMQIAPDEKVESFELDYDGKRDRWNGYDTSTYTRVIAEYEAREEARKKFLKEQQLKKLEENNGNQDDNDAGSDEDVEDGLKIDEAKVDESNQMDFAKVEKRVRTTGGGSTGTVRNLRIREDTAKYLLNLDVNSAYYDPKTRSMREDPLPDMDPNEKFYVGDNQNRLSGQALEFKQLNIHAWEAFEKGQDIHMQAAPSQAELLYRSFKIKKEKLKSETKEKIMEKYGSAASEEPLPRELLFGQSEREIEYDRTGRIIKGQDTSIPRSKYEEDVYINNHTSVWGSWWKDHQWGYKCCKQIIKNSYCTGLAGIEAAEASADLMKANMARKEAAEEEPIQHEEKQLAIWGTDIPDDLVLDKKKLAESLKKEDERRREERDERKRKYNVKWNDEVTAEDMEAYRMKKIHHDDPMKDFLR</sequence>
<dbReference type="PANTHER" id="PTHR12942:SF2">
    <property type="entry name" value="PRE-MRNA-SPLICING FACTOR SLU7"/>
    <property type="match status" value="1"/>
</dbReference>
<dbReference type="EMBL" id="RWGY01000039">
    <property type="protein sequence ID" value="TVU07900.1"/>
    <property type="molecule type" value="Genomic_DNA"/>
</dbReference>
<dbReference type="GO" id="GO:0005681">
    <property type="term" value="C:spliceosomal complex"/>
    <property type="evidence" value="ECO:0007669"/>
    <property type="project" value="UniProtKB-UniRule"/>
</dbReference>
<evidence type="ECO:0000313" key="10">
    <source>
        <dbReference type="EMBL" id="TVU07900.1"/>
    </source>
</evidence>
<gene>
    <name evidence="10" type="ORF">EJB05_41276</name>
</gene>
<feature type="domain" description="Pre-mRNA-splicing factor SLU7" evidence="9">
    <location>
        <begin position="136"/>
        <end position="404"/>
    </location>
</feature>
<evidence type="ECO:0000256" key="6">
    <source>
        <dbReference type="ARBA" id="ARBA00023242"/>
    </source>
</evidence>
<keyword evidence="11" id="KW-1185">Reference proteome</keyword>
<reference evidence="10 11" key="1">
    <citation type="journal article" date="2019" name="Sci. Rep.">
        <title>A high-quality genome of Eragrostis curvula grass provides insights into Poaceae evolution and supports new strategies to enhance forage quality.</title>
        <authorList>
            <person name="Carballo J."/>
            <person name="Santos B.A.C.M."/>
            <person name="Zappacosta D."/>
            <person name="Garbus I."/>
            <person name="Selva J.P."/>
            <person name="Gallo C.A."/>
            <person name="Diaz A."/>
            <person name="Albertini E."/>
            <person name="Caccamo M."/>
            <person name="Echenique V."/>
        </authorList>
    </citation>
    <scope>NUCLEOTIDE SEQUENCE [LARGE SCALE GENOMIC DNA]</scope>
    <source>
        <strain evidence="11">cv. Victoria</strain>
        <tissue evidence="10">Leaf</tissue>
    </source>
</reference>
<evidence type="ECO:0000259" key="9">
    <source>
        <dbReference type="Pfam" id="PF11708"/>
    </source>
</evidence>
<dbReference type="GO" id="GO:0000398">
    <property type="term" value="P:mRNA splicing, via spliceosome"/>
    <property type="evidence" value="ECO:0007669"/>
    <property type="project" value="UniProtKB-UniRule"/>
</dbReference>
<feature type="region of interest" description="Disordered" evidence="8">
    <location>
        <begin position="21"/>
        <end position="44"/>
    </location>
</feature>
<dbReference type="PANTHER" id="PTHR12942">
    <property type="entry name" value="STEP II SPLICING FACTOR SLU7"/>
    <property type="match status" value="1"/>
</dbReference>
<comment type="subcellular location">
    <subcellularLocation>
        <location evidence="1 7">Nucleus</location>
    </subcellularLocation>
</comment>
<dbReference type="Gramene" id="TVU07900">
    <property type="protein sequence ID" value="TVU07900"/>
    <property type="gene ID" value="EJB05_41276"/>
</dbReference>
<dbReference type="InterPro" id="IPR021715">
    <property type="entry name" value="Slu7_dom"/>
</dbReference>
<dbReference type="Pfam" id="PF11708">
    <property type="entry name" value="Slu7"/>
    <property type="match status" value="1"/>
</dbReference>
<comment type="subunit">
    <text evidence="7">Associated with the spliceosome.</text>
</comment>
<evidence type="ECO:0000256" key="7">
    <source>
        <dbReference type="RuleBase" id="RU367071"/>
    </source>
</evidence>
<accession>A0A5J9T909</accession>
<evidence type="ECO:0000256" key="4">
    <source>
        <dbReference type="ARBA" id="ARBA00022728"/>
    </source>
</evidence>
<comment type="function">
    <text evidence="7">Involved in pre-mRNA splicing.</text>
</comment>
<evidence type="ECO:0000256" key="5">
    <source>
        <dbReference type="ARBA" id="ARBA00023187"/>
    </source>
</evidence>
<evidence type="ECO:0000256" key="3">
    <source>
        <dbReference type="ARBA" id="ARBA00022664"/>
    </source>
</evidence>
<keyword evidence="6 7" id="KW-0539">Nucleus</keyword>